<dbReference type="PANTHER" id="PTHR33973:SF4">
    <property type="entry name" value="OS07G0153300 PROTEIN"/>
    <property type="match status" value="1"/>
</dbReference>
<dbReference type="Pfam" id="PF07103">
    <property type="entry name" value="DUF1365"/>
    <property type="match status" value="1"/>
</dbReference>
<organism evidence="2 3">
    <name type="scientific">Brevundimonas subvibrioides (strain ATCC 15264 / DSM 4735 / LMG 14903 / NBRC 16000 / CB 81)</name>
    <name type="common">Caulobacter subvibrioides</name>
    <dbReference type="NCBI Taxonomy" id="633149"/>
    <lineage>
        <taxon>Bacteria</taxon>
        <taxon>Pseudomonadati</taxon>
        <taxon>Pseudomonadota</taxon>
        <taxon>Alphaproteobacteria</taxon>
        <taxon>Caulobacterales</taxon>
        <taxon>Caulobacteraceae</taxon>
        <taxon>Brevundimonas</taxon>
    </lineage>
</organism>
<dbReference type="KEGG" id="bsb:Bresu_1720"/>
<dbReference type="AlphaFoldDB" id="D9QH65"/>
<feature type="region of interest" description="Disordered" evidence="1">
    <location>
        <begin position="1"/>
        <end position="56"/>
    </location>
</feature>
<evidence type="ECO:0000256" key="1">
    <source>
        <dbReference type="SAM" id="MobiDB-lite"/>
    </source>
</evidence>
<dbReference type="EMBL" id="CP002102">
    <property type="protein sequence ID" value="ADL01031.1"/>
    <property type="molecule type" value="Genomic_DNA"/>
</dbReference>
<gene>
    <name evidence="2" type="ordered locus">Bresu_1720</name>
</gene>
<name>D9QH65_BRESC</name>
<dbReference type="InterPro" id="IPR010775">
    <property type="entry name" value="DUF1365"/>
</dbReference>
<dbReference type="PANTHER" id="PTHR33973">
    <property type="entry name" value="OS07G0153300 PROTEIN"/>
    <property type="match status" value="1"/>
</dbReference>
<sequence length="327" mass="36013">MSATQQSSPAPPRGRGTARRVVEGADAGTVSGVAPSTPSAKRPPRSPSPVSLRSPGEDQNALYIGEVVHHRVVGIRHTLRYRLYMLLLDLDTAEDAIRPLRWLRNGAFGLMTWRARDHGDRSDTPLRIQVEHHLSAAGIDVAGGPIRLLCMPRILGYGFNPLAVYFCHRPDGTLAALLYEVTNTFNERHSYLVAVPNPPPLGEGDREAVEGGRRAVVRQTTGKTFFVSPFMDMALTYDFTVHAPDDAVSVVVAVRRGETPILTASFAGTRRPLTDAALFRAWLTHPLLTWKVMFGIHWEALLGMLKGARYRERGKPPVHPVTLGRAR</sequence>
<proteinExistence type="predicted"/>
<evidence type="ECO:0008006" key="4">
    <source>
        <dbReference type="Google" id="ProtNLM"/>
    </source>
</evidence>
<dbReference type="Proteomes" id="UP000002696">
    <property type="component" value="Chromosome"/>
</dbReference>
<keyword evidence="3" id="KW-1185">Reference proteome</keyword>
<evidence type="ECO:0000313" key="2">
    <source>
        <dbReference type="EMBL" id="ADL01031.1"/>
    </source>
</evidence>
<dbReference type="BioCyc" id="BSUB633149:G1GM8-1712-MONOMER"/>
<dbReference type="STRING" id="633149.Bresu_1720"/>
<protein>
    <recommendedName>
        <fullName evidence="4">DUF1365 domain-containing protein</fullName>
    </recommendedName>
</protein>
<reference evidence="3" key="1">
    <citation type="journal article" date="2011" name="J. Bacteriol.">
        <title>Genome sequences of eight morphologically diverse alphaproteobacteria.</title>
        <authorList>
            <consortium name="US DOE Joint Genome Institute"/>
            <person name="Brown P.J."/>
            <person name="Kysela D.T."/>
            <person name="Buechlein A."/>
            <person name="Hemmerich C."/>
            <person name="Brun Y.V."/>
        </authorList>
    </citation>
    <scope>NUCLEOTIDE SEQUENCE [LARGE SCALE GENOMIC DNA]</scope>
    <source>
        <strain evidence="3">ATCC 15264 / DSM 4735 / LMG 14903 / NBRC 16000 / CB 81</strain>
    </source>
</reference>
<dbReference type="HOGENOM" id="CLU_065913_0_0_5"/>
<accession>D9QH65</accession>
<evidence type="ECO:0000313" key="3">
    <source>
        <dbReference type="Proteomes" id="UP000002696"/>
    </source>
</evidence>
<dbReference type="eggNOG" id="COG3496">
    <property type="taxonomic scope" value="Bacteria"/>
</dbReference>
<dbReference type="InParanoid" id="D9QH65"/>